<evidence type="ECO:0000313" key="4">
    <source>
        <dbReference type="Proteomes" id="UP000030765"/>
    </source>
</evidence>
<evidence type="ECO:0000313" key="2">
    <source>
        <dbReference type="EMBL" id="KFB41509.1"/>
    </source>
</evidence>
<feature type="compositionally biased region" description="Polar residues" evidence="1">
    <location>
        <begin position="70"/>
        <end position="87"/>
    </location>
</feature>
<evidence type="ECO:0000256" key="1">
    <source>
        <dbReference type="SAM" id="MobiDB-lite"/>
    </source>
</evidence>
<dbReference type="EMBL" id="KE525101">
    <property type="protein sequence ID" value="KFB41509.1"/>
    <property type="molecule type" value="Genomic_DNA"/>
</dbReference>
<proteinExistence type="predicted"/>
<dbReference type="VEuPathDB" id="VectorBase:ASIC009111"/>
<evidence type="ECO:0000313" key="3">
    <source>
        <dbReference type="EnsemblMetazoa" id="ASIC009111-PA"/>
    </source>
</evidence>
<feature type="region of interest" description="Disordered" evidence="1">
    <location>
        <begin position="70"/>
        <end position="98"/>
    </location>
</feature>
<dbReference type="EMBL" id="ATLV01016663">
    <property type="status" value="NOT_ANNOTATED_CDS"/>
    <property type="molecule type" value="Genomic_DNA"/>
</dbReference>
<sequence length="98" mass="10686">MEPNATAARHGTLASFPSFDVVGTYACVGRWPAGSPTTYPCFHGVRVFFSPISVKRYNFFRARQARSTKGCTSEVPRTSRTNETTAGQRIGLGVKPTN</sequence>
<name>A0A084VU65_ANOSI</name>
<accession>A0A084VU65</accession>
<reference evidence="2 4" key="1">
    <citation type="journal article" date="2014" name="BMC Genomics">
        <title>Genome sequence of Anopheles sinensis provides insight into genetics basis of mosquito competence for malaria parasites.</title>
        <authorList>
            <person name="Zhou D."/>
            <person name="Zhang D."/>
            <person name="Ding G."/>
            <person name="Shi L."/>
            <person name="Hou Q."/>
            <person name="Ye Y."/>
            <person name="Xu Y."/>
            <person name="Zhou H."/>
            <person name="Xiong C."/>
            <person name="Li S."/>
            <person name="Yu J."/>
            <person name="Hong S."/>
            <person name="Yu X."/>
            <person name="Zou P."/>
            <person name="Chen C."/>
            <person name="Chang X."/>
            <person name="Wang W."/>
            <person name="Lv Y."/>
            <person name="Sun Y."/>
            <person name="Ma L."/>
            <person name="Shen B."/>
            <person name="Zhu C."/>
        </authorList>
    </citation>
    <scope>NUCLEOTIDE SEQUENCE [LARGE SCALE GENOMIC DNA]</scope>
</reference>
<keyword evidence="4" id="KW-1185">Reference proteome</keyword>
<gene>
    <name evidence="2" type="ORF">ZHAS_00009111</name>
</gene>
<dbReference type="Proteomes" id="UP000030765">
    <property type="component" value="Unassembled WGS sequence"/>
</dbReference>
<dbReference type="AlphaFoldDB" id="A0A084VU65"/>
<organism evidence="2">
    <name type="scientific">Anopheles sinensis</name>
    <name type="common">Mosquito</name>
    <dbReference type="NCBI Taxonomy" id="74873"/>
    <lineage>
        <taxon>Eukaryota</taxon>
        <taxon>Metazoa</taxon>
        <taxon>Ecdysozoa</taxon>
        <taxon>Arthropoda</taxon>
        <taxon>Hexapoda</taxon>
        <taxon>Insecta</taxon>
        <taxon>Pterygota</taxon>
        <taxon>Neoptera</taxon>
        <taxon>Endopterygota</taxon>
        <taxon>Diptera</taxon>
        <taxon>Nematocera</taxon>
        <taxon>Culicoidea</taxon>
        <taxon>Culicidae</taxon>
        <taxon>Anophelinae</taxon>
        <taxon>Anopheles</taxon>
    </lineage>
</organism>
<reference evidence="3" key="2">
    <citation type="submission" date="2020-05" db="UniProtKB">
        <authorList>
            <consortium name="EnsemblMetazoa"/>
        </authorList>
    </citation>
    <scope>IDENTIFICATION</scope>
</reference>
<protein>
    <submittedName>
        <fullName evidence="2 3">Trehalose-6-phosphatase</fullName>
    </submittedName>
</protein>
<dbReference type="EnsemblMetazoa" id="ASIC009111-RA">
    <property type="protein sequence ID" value="ASIC009111-PA"/>
    <property type="gene ID" value="ASIC009111"/>
</dbReference>